<dbReference type="InterPro" id="IPR050627">
    <property type="entry name" value="Nitroreductase/BluB"/>
</dbReference>
<reference evidence="5" key="2">
    <citation type="submission" date="2020-09" db="EMBL/GenBank/DDBJ databases">
        <authorList>
            <person name="Sun Q."/>
            <person name="Ohkuma M."/>
        </authorList>
    </citation>
    <scope>NUCLEOTIDE SEQUENCE</scope>
    <source>
        <strain evidence="5">JCM 30804</strain>
    </source>
</reference>
<gene>
    <name evidence="5" type="ORF">GCM10009332_24610</name>
</gene>
<dbReference type="GO" id="GO:0016491">
    <property type="term" value="F:oxidoreductase activity"/>
    <property type="evidence" value="ECO:0007669"/>
    <property type="project" value="UniProtKB-KW"/>
</dbReference>
<keyword evidence="2" id="KW-0288">FMN</keyword>
<evidence type="ECO:0000256" key="2">
    <source>
        <dbReference type="ARBA" id="ARBA00022643"/>
    </source>
</evidence>
<dbReference type="AlphaFoldDB" id="A0A917JTL9"/>
<proteinExistence type="predicted"/>
<evidence type="ECO:0000256" key="3">
    <source>
        <dbReference type="ARBA" id="ARBA00023002"/>
    </source>
</evidence>
<name>A0A917JTL9_9GAMM</name>
<reference evidence="5" key="1">
    <citation type="journal article" date="2014" name="Int. J. Syst. Evol. Microbiol.">
        <title>Complete genome sequence of Corynebacterium casei LMG S-19264T (=DSM 44701T), isolated from a smear-ripened cheese.</title>
        <authorList>
            <consortium name="US DOE Joint Genome Institute (JGI-PGF)"/>
            <person name="Walter F."/>
            <person name="Albersmeier A."/>
            <person name="Kalinowski J."/>
            <person name="Ruckert C."/>
        </authorList>
    </citation>
    <scope>NUCLEOTIDE SEQUENCE</scope>
    <source>
        <strain evidence="5">JCM 30804</strain>
    </source>
</reference>
<comment type="caution">
    <text evidence="5">The sequence shown here is derived from an EMBL/GenBank/DDBJ whole genome shotgun (WGS) entry which is preliminary data.</text>
</comment>
<evidence type="ECO:0000259" key="4">
    <source>
        <dbReference type="Pfam" id="PF00881"/>
    </source>
</evidence>
<dbReference type="InterPro" id="IPR012825">
    <property type="entry name" value="BluB"/>
</dbReference>
<dbReference type="NCBIfam" id="TIGR02476">
    <property type="entry name" value="BluB"/>
    <property type="match status" value="1"/>
</dbReference>
<evidence type="ECO:0000313" key="5">
    <source>
        <dbReference type="EMBL" id="GGI86354.1"/>
    </source>
</evidence>
<dbReference type="EMBL" id="BMPZ01000007">
    <property type="protein sequence ID" value="GGI86354.1"/>
    <property type="molecule type" value="Genomic_DNA"/>
</dbReference>
<dbReference type="InterPro" id="IPR029479">
    <property type="entry name" value="Nitroreductase"/>
</dbReference>
<protein>
    <submittedName>
        <fullName evidence="5">Nitroreductase</fullName>
    </submittedName>
</protein>
<keyword evidence="1" id="KW-0285">Flavoprotein</keyword>
<sequence>MNNRQFDVQEQQLLEEIMLHRRDVRGNKFLSKPIEEEVLNKILHAATLAPSVGFSQPWEFVVIRDGDIKQQVADNFAKENDKALQLFHGEQKALYTRLKLEGIKESPVNIAVFYAQADEVTLGQTSMAEMGEYSVVCAIQNMWLMARSLNVGIGWVSIVDPQAVKQTLNAPAGHKLVGYLCVGYVDEFFDMPELEKLKWKQRKTLAESVHQNSY</sequence>
<dbReference type="RefSeq" id="WP_188921372.1">
    <property type="nucleotide sequence ID" value="NZ_BMPZ01000007.1"/>
</dbReference>
<feature type="domain" description="Nitroreductase" evidence="4">
    <location>
        <begin position="20"/>
        <end position="184"/>
    </location>
</feature>
<dbReference type="InterPro" id="IPR000415">
    <property type="entry name" value="Nitroreductase-like"/>
</dbReference>
<dbReference type="Pfam" id="PF00881">
    <property type="entry name" value="Nitroreductase"/>
    <property type="match status" value="1"/>
</dbReference>
<dbReference type="PANTHER" id="PTHR23026">
    <property type="entry name" value="NADPH NITROREDUCTASE"/>
    <property type="match status" value="1"/>
</dbReference>
<keyword evidence="6" id="KW-1185">Reference proteome</keyword>
<dbReference type="Gene3D" id="3.40.109.10">
    <property type="entry name" value="NADH Oxidase"/>
    <property type="match status" value="1"/>
</dbReference>
<dbReference type="SUPFAM" id="SSF55469">
    <property type="entry name" value="FMN-dependent nitroreductase-like"/>
    <property type="match status" value="1"/>
</dbReference>
<accession>A0A917JTL9</accession>
<keyword evidence="3" id="KW-0560">Oxidoreductase</keyword>
<evidence type="ECO:0000313" key="6">
    <source>
        <dbReference type="Proteomes" id="UP000613743"/>
    </source>
</evidence>
<dbReference type="PANTHER" id="PTHR23026:SF90">
    <property type="entry name" value="IODOTYROSINE DEIODINASE 1"/>
    <property type="match status" value="1"/>
</dbReference>
<organism evidence="5 6">
    <name type="scientific">Shewanella gelidii</name>
    <dbReference type="NCBI Taxonomy" id="1642821"/>
    <lineage>
        <taxon>Bacteria</taxon>
        <taxon>Pseudomonadati</taxon>
        <taxon>Pseudomonadota</taxon>
        <taxon>Gammaproteobacteria</taxon>
        <taxon>Alteromonadales</taxon>
        <taxon>Shewanellaceae</taxon>
        <taxon>Shewanella</taxon>
    </lineage>
</organism>
<evidence type="ECO:0000256" key="1">
    <source>
        <dbReference type="ARBA" id="ARBA00022630"/>
    </source>
</evidence>
<dbReference type="Proteomes" id="UP000613743">
    <property type="component" value="Unassembled WGS sequence"/>
</dbReference>